<organism evidence="2 3">
    <name type="scientific">Trichinella murrelli</name>
    <dbReference type="NCBI Taxonomy" id="144512"/>
    <lineage>
        <taxon>Eukaryota</taxon>
        <taxon>Metazoa</taxon>
        <taxon>Ecdysozoa</taxon>
        <taxon>Nematoda</taxon>
        <taxon>Enoplea</taxon>
        <taxon>Dorylaimia</taxon>
        <taxon>Trichinellida</taxon>
        <taxon>Trichinellidae</taxon>
        <taxon>Trichinella</taxon>
    </lineage>
</organism>
<evidence type="ECO:0000256" key="1">
    <source>
        <dbReference type="SAM" id="MobiDB-lite"/>
    </source>
</evidence>
<gene>
    <name evidence="2" type="ORF">T05_7676</name>
</gene>
<protein>
    <submittedName>
        <fullName evidence="2">Uncharacterized protein</fullName>
    </submittedName>
</protein>
<comment type="caution">
    <text evidence="2">The sequence shown here is derived from an EMBL/GenBank/DDBJ whole genome shotgun (WGS) entry which is preliminary data.</text>
</comment>
<feature type="region of interest" description="Disordered" evidence="1">
    <location>
        <begin position="63"/>
        <end position="98"/>
    </location>
</feature>
<feature type="region of interest" description="Disordered" evidence="1">
    <location>
        <begin position="1"/>
        <end position="51"/>
    </location>
</feature>
<dbReference type="AlphaFoldDB" id="A0A0V0U9Z3"/>
<accession>A0A0V0U9Z3</accession>
<name>A0A0V0U9Z3_9BILA</name>
<dbReference type="OrthoDB" id="10378972at2759"/>
<dbReference type="EMBL" id="JYDJ01000034">
    <property type="protein sequence ID" value="KRX48082.1"/>
    <property type="molecule type" value="Genomic_DNA"/>
</dbReference>
<feature type="compositionally biased region" description="Polar residues" evidence="1">
    <location>
        <begin position="79"/>
        <end position="90"/>
    </location>
</feature>
<evidence type="ECO:0000313" key="2">
    <source>
        <dbReference type="EMBL" id="KRX48082.1"/>
    </source>
</evidence>
<proteinExistence type="predicted"/>
<keyword evidence="3" id="KW-1185">Reference proteome</keyword>
<evidence type="ECO:0000313" key="3">
    <source>
        <dbReference type="Proteomes" id="UP000055048"/>
    </source>
</evidence>
<dbReference type="Proteomes" id="UP000055048">
    <property type="component" value="Unassembled WGS sequence"/>
</dbReference>
<reference evidence="2 3" key="1">
    <citation type="submission" date="2015-01" db="EMBL/GenBank/DDBJ databases">
        <title>Evolution of Trichinella species and genotypes.</title>
        <authorList>
            <person name="Korhonen P.K."/>
            <person name="Edoardo P."/>
            <person name="Giuseppe L.R."/>
            <person name="Gasser R.B."/>
        </authorList>
    </citation>
    <scope>NUCLEOTIDE SEQUENCE [LARGE SCALE GENOMIC DNA]</scope>
    <source>
        <strain evidence="2">ISS417</strain>
    </source>
</reference>
<sequence>MIIRAMVSQRQQWSRNRTKRIKPENDESGAVVTTGPTGPDDRTMNGKQAMKPVLEKEDKLLARRARSNQKTEDIRRRSSSCAETFSSSLPANFAKQAR</sequence>